<dbReference type="GO" id="GO:0030497">
    <property type="term" value="P:fatty acid elongation"/>
    <property type="evidence" value="ECO:0007669"/>
    <property type="project" value="UniProtKB-ARBA"/>
</dbReference>
<dbReference type="PROSITE" id="PS52004">
    <property type="entry name" value="KS3_2"/>
    <property type="match status" value="1"/>
</dbReference>
<dbReference type="EMBL" id="RBAM01000037">
    <property type="protein sequence ID" value="RKN59710.1"/>
    <property type="molecule type" value="Genomic_DNA"/>
</dbReference>
<dbReference type="Pfam" id="PF00109">
    <property type="entry name" value="ketoacyl-synt"/>
    <property type="match status" value="1"/>
</dbReference>
<sequence>MSKGDVAVTGLGLVTPAGTGVAATWEGLLAGRSLAARDPLLAGLAVDFSCASDFDAAGALGRRPAARLERFSAMALIAAREAVADAGLDTTAWDPLRVAVVIGASSASMEHYDQAFAWMAAGRPDRVSPMAIMRSIPNMPAGEVGLDLGARGPNLAVSTACASGATAIGVARDLVRAGSCDIALAGGSESLRARSTAVGFHQMRALSTRGHDPEGASRPFDADRDGFVLGEGAGVLVLERPAHARARGARPRALLRGYGASCDAHHTVAPHPDGRGAADALHAALADAGLTPGDVGHVNAHGTATKINDLTEYRALARVFGTPPPVTAPKSVLGHSAGGSGGIEAACAVLTLQHQLIPPTANLDNPDPGLPLDIVRKAPRRARLTTVVSNSFGFGGQNAVLVFGPA</sequence>
<keyword evidence="2 4" id="KW-0808">Transferase</keyword>
<gene>
    <name evidence="6" type="ORF">D7231_33905</name>
</gene>
<evidence type="ECO:0000256" key="1">
    <source>
        <dbReference type="ARBA" id="ARBA00008467"/>
    </source>
</evidence>
<protein>
    <submittedName>
        <fullName evidence="6">Beta-ketoacyl-[acyl-carrier-protein] synthase family protein</fullName>
    </submittedName>
</protein>
<dbReference type="AlphaFoldDB" id="A0A3B0AGM6"/>
<keyword evidence="3" id="KW-0012">Acyltransferase</keyword>
<dbReference type="PANTHER" id="PTHR11712">
    <property type="entry name" value="POLYKETIDE SYNTHASE-RELATED"/>
    <property type="match status" value="1"/>
</dbReference>
<dbReference type="OrthoDB" id="9808669at2"/>
<dbReference type="GO" id="GO:0004315">
    <property type="term" value="F:3-oxoacyl-[acyl-carrier-protein] synthase activity"/>
    <property type="evidence" value="ECO:0007669"/>
    <property type="project" value="InterPro"/>
</dbReference>
<keyword evidence="7" id="KW-1185">Reference proteome</keyword>
<evidence type="ECO:0000259" key="5">
    <source>
        <dbReference type="PROSITE" id="PS52004"/>
    </source>
</evidence>
<dbReference type="InterPro" id="IPR020841">
    <property type="entry name" value="PKS_Beta-ketoAc_synthase_dom"/>
</dbReference>
<organism evidence="6 7">
    <name type="scientific">Streptomyces klenkii</name>
    <dbReference type="NCBI Taxonomy" id="1420899"/>
    <lineage>
        <taxon>Bacteria</taxon>
        <taxon>Bacillati</taxon>
        <taxon>Actinomycetota</taxon>
        <taxon>Actinomycetes</taxon>
        <taxon>Kitasatosporales</taxon>
        <taxon>Streptomycetaceae</taxon>
        <taxon>Streptomyces</taxon>
    </lineage>
</organism>
<dbReference type="PROSITE" id="PS00606">
    <property type="entry name" value="KS3_1"/>
    <property type="match status" value="1"/>
</dbReference>
<dbReference type="PANTHER" id="PTHR11712:SF347">
    <property type="entry name" value="BETA KETOACYL-ACYL CARRIER PROTEIN SYNTHASE"/>
    <property type="match status" value="1"/>
</dbReference>
<comment type="caution">
    <text evidence="6">The sequence shown here is derived from an EMBL/GenBank/DDBJ whole genome shotgun (WGS) entry which is preliminary data.</text>
</comment>
<dbReference type="SMART" id="SM00825">
    <property type="entry name" value="PKS_KS"/>
    <property type="match status" value="1"/>
</dbReference>
<name>A0A3B0AGM6_9ACTN</name>
<evidence type="ECO:0000313" key="6">
    <source>
        <dbReference type="EMBL" id="RKN59710.1"/>
    </source>
</evidence>
<evidence type="ECO:0000256" key="2">
    <source>
        <dbReference type="ARBA" id="ARBA00022679"/>
    </source>
</evidence>
<dbReference type="CDD" id="cd00834">
    <property type="entry name" value="KAS_I_II"/>
    <property type="match status" value="1"/>
</dbReference>
<dbReference type="FunFam" id="3.40.47.10:FF:000018">
    <property type="entry name" value="3-oxoacyl-[acyl-carrier-protein] synthase 2"/>
    <property type="match status" value="1"/>
</dbReference>
<dbReference type="InterPro" id="IPR014030">
    <property type="entry name" value="Ketoacyl_synth_N"/>
</dbReference>
<dbReference type="NCBIfam" id="NF005589">
    <property type="entry name" value="PRK07314.1"/>
    <property type="match status" value="1"/>
</dbReference>
<dbReference type="InterPro" id="IPR014031">
    <property type="entry name" value="Ketoacyl_synth_C"/>
</dbReference>
<dbReference type="InterPro" id="IPR018201">
    <property type="entry name" value="Ketoacyl_synth_AS"/>
</dbReference>
<evidence type="ECO:0000313" key="7">
    <source>
        <dbReference type="Proteomes" id="UP000270343"/>
    </source>
</evidence>
<dbReference type="RefSeq" id="WP_120760077.1">
    <property type="nucleotide sequence ID" value="NZ_JBFADQ010000014.1"/>
</dbReference>
<dbReference type="FunFam" id="3.40.47.10:FF:000029">
    <property type="entry name" value="3-oxoacyl-[acyl-carrier-protein] synthase 1"/>
    <property type="match status" value="1"/>
</dbReference>
<dbReference type="InterPro" id="IPR000794">
    <property type="entry name" value="Beta-ketoacyl_synthase"/>
</dbReference>
<dbReference type="SUPFAM" id="SSF53901">
    <property type="entry name" value="Thiolase-like"/>
    <property type="match status" value="2"/>
</dbReference>
<dbReference type="Gene3D" id="3.40.47.10">
    <property type="match status" value="1"/>
</dbReference>
<feature type="domain" description="Ketosynthase family 3 (KS3)" evidence="5">
    <location>
        <begin position="3"/>
        <end position="405"/>
    </location>
</feature>
<proteinExistence type="inferred from homology"/>
<evidence type="ECO:0000256" key="3">
    <source>
        <dbReference type="ARBA" id="ARBA00023315"/>
    </source>
</evidence>
<evidence type="ECO:0000256" key="4">
    <source>
        <dbReference type="RuleBase" id="RU003694"/>
    </source>
</evidence>
<accession>A0A3B0AGM6</accession>
<dbReference type="InterPro" id="IPR016039">
    <property type="entry name" value="Thiolase-like"/>
</dbReference>
<dbReference type="Proteomes" id="UP000270343">
    <property type="component" value="Unassembled WGS sequence"/>
</dbReference>
<reference evidence="6 7" key="1">
    <citation type="journal article" date="2015" name="Antonie Van Leeuwenhoek">
        <title>Streptomyces klenkii sp. nov., isolated from deep marine sediment.</title>
        <authorList>
            <person name="Veyisoglu A."/>
            <person name="Sahin N."/>
        </authorList>
    </citation>
    <scope>NUCLEOTIDE SEQUENCE [LARGE SCALE GENOMIC DNA]</scope>
    <source>
        <strain evidence="6 7">KCTC 29202</strain>
    </source>
</reference>
<dbReference type="Pfam" id="PF02801">
    <property type="entry name" value="Ketoacyl-synt_C"/>
    <property type="match status" value="1"/>
</dbReference>
<comment type="similarity">
    <text evidence="1 4">Belongs to the thiolase-like superfamily. Beta-ketoacyl-ACP synthases family.</text>
</comment>